<dbReference type="InterPro" id="IPR050613">
    <property type="entry name" value="Sec_Metabolite_Reg"/>
</dbReference>
<dbReference type="CDD" id="cd12148">
    <property type="entry name" value="fungal_TF_MHR"/>
    <property type="match status" value="1"/>
</dbReference>
<dbReference type="GO" id="GO:0005634">
    <property type="term" value="C:nucleus"/>
    <property type="evidence" value="ECO:0007669"/>
    <property type="project" value="UniProtKB-SubCell"/>
</dbReference>
<dbReference type="InterPro" id="IPR001138">
    <property type="entry name" value="Zn2Cys6_DnaBD"/>
</dbReference>
<dbReference type="SMART" id="SM00066">
    <property type="entry name" value="GAL4"/>
    <property type="match status" value="1"/>
</dbReference>
<dbReference type="SUPFAM" id="SSF57701">
    <property type="entry name" value="Zn2/Cys6 DNA-binding domain"/>
    <property type="match status" value="1"/>
</dbReference>
<dbReference type="PANTHER" id="PTHR31001">
    <property type="entry name" value="UNCHARACTERIZED TRANSCRIPTIONAL REGULATORY PROTEIN"/>
    <property type="match status" value="1"/>
</dbReference>
<feature type="compositionally biased region" description="Basic residues" evidence="4">
    <location>
        <begin position="186"/>
        <end position="195"/>
    </location>
</feature>
<protein>
    <submittedName>
        <fullName evidence="6">Fungal-specific transcription factor domain-domain-containing protein</fullName>
    </submittedName>
</protein>
<dbReference type="GO" id="GO:0006351">
    <property type="term" value="P:DNA-templated transcription"/>
    <property type="evidence" value="ECO:0007669"/>
    <property type="project" value="InterPro"/>
</dbReference>
<dbReference type="AlphaFoldDB" id="A0A136JDS0"/>
<proteinExistence type="predicted"/>
<dbReference type="STRING" id="196109.A0A136JDS0"/>
<evidence type="ECO:0000256" key="1">
    <source>
        <dbReference type="ARBA" id="ARBA00004123"/>
    </source>
</evidence>
<evidence type="ECO:0000313" key="7">
    <source>
        <dbReference type="Proteomes" id="UP000070501"/>
    </source>
</evidence>
<dbReference type="PROSITE" id="PS50048">
    <property type="entry name" value="ZN2_CY6_FUNGAL_2"/>
    <property type="match status" value="1"/>
</dbReference>
<dbReference type="PANTHER" id="PTHR31001:SF81">
    <property type="entry name" value="ZN(II)2CYS6 TRANSCRIPTION FACTOR"/>
    <property type="match status" value="1"/>
</dbReference>
<dbReference type="OrthoDB" id="2406834at2759"/>
<dbReference type="GO" id="GO:0000981">
    <property type="term" value="F:DNA-binding transcription factor activity, RNA polymerase II-specific"/>
    <property type="evidence" value="ECO:0007669"/>
    <property type="project" value="InterPro"/>
</dbReference>
<keyword evidence="3" id="KW-0539">Nucleus</keyword>
<comment type="subcellular location">
    <subcellularLocation>
        <location evidence="1">Nucleus</location>
    </subcellularLocation>
</comment>
<evidence type="ECO:0000259" key="5">
    <source>
        <dbReference type="PROSITE" id="PS50048"/>
    </source>
</evidence>
<dbReference type="Pfam" id="PF00172">
    <property type="entry name" value="Zn_clus"/>
    <property type="match status" value="1"/>
</dbReference>
<organism evidence="6 7">
    <name type="scientific">Microdochium bolleyi</name>
    <dbReference type="NCBI Taxonomy" id="196109"/>
    <lineage>
        <taxon>Eukaryota</taxon>
        <taxon>Fungi</taxon>
        <taxon>Dikarya</taxon>
        <taxon>Ascomycota</taxon>
        <taxon>Pezizomycotina</taxon>
        <taxon>Sordariomycetes</taxon>
        <taxon>Xylariomycetidae</taxon>
        <taxon>Xylariales</taxon>
        <taxon>Microdochiaceae</taxon>
        <taxon>Microdochium</taxon>
    </lineage>
</organism>
<feature type="region of interest" description="Disordered" evidence="4">
    <location>
        <begin position="651"/>
        <end position="682"/>
    </location>
</feature>
<evidence type="ECO:0000256" key="2">
    <source>
        <dbReference type="ARBA" id="ARBA00022723"/>
    </source>
</evidence>
<dbReference type="Gene3D" id="4.10.240.10">
    <property type="entry name" value="Zn(2)-C6 fungal-type DNA-binding domain"/>
    <property type="match status" value="1"/>
</dbReference>
<dbReference type="CDD" id="cd00067">
    <property type="entry name" value="GAL4"/>
    <property type="match status" value="1"/>
</dbReference>
<feature type="domain" description="Zn(2)-C6 fungal-type" evidence="5">
    <location>
        <begin position="137"/>
        <end position="167"/>
    </location>
</feature>
<dbReference type="InterPro" id="IPR036864">
    <property type="entry name" value="Zn2-C6_fun-type_DNA-bd_sf"/>
</dbReference>
<keyword evidence="7" id="KW-1185">Reference proteome</keyword>
<dbReference type="Pfam" id="PF04082">
    <property type="entry name" value="Fungal_trans"/>
    <property type="match status" value="1"/>
</dbReference>
<reference evidence="7" key="1">
    <citation type="submission" date="2016-02" db="EMBL/GenBank/DDBJ databases">
        <title>Draft genome sequence of Microdochium bolleyi, a fungal endophyte of beachgrass.</title>
        <authorList>
            <consortium name="DOE Joint Genome Institute"/>
            <person name="David A.S."/>
            <person name="May G."/>
            <person name="Haridas S."/>
            <person name="Lim J."/>
            <person name="Wang M."/>
            <person name="Labutti K."/>
            <person name="Lipzen A."/>
            <person name="Barry K."/>
            <person name="Grigoriev I.V."/>
        </authorList>
    </citation>
    <scope>NUCLEOTIDE SEQUENCE [LARGE SCALE GENOMIC DNA]</scope>
    <source>
        <strain evidence="7">J235TASD1</strain>
    </source>
</reference>
<dbReference type="SMART" id="SM00906">
    <property type="entry name" value="Fungal_trans"/>
    <property type="match status" value="1"/>
</dbReference>
<evidence type="ECO:0000256" key="4">
    <source>
        <dbReference type="SAM" id="MobiDB-lite"/>
    </source>
</evidence>
<keyword evidence="2" id="KW-0479">Metal-binding</keyword>
<evidence type="ECO:0000256" key="3">
    <source>
        <dbReference type="ARBA" id="ARBA00023242"/>
    </source>
</evidence>
<feature type="compositionally biased region" description="Low complexity" evidence="4">
    <location>
        <begin position="12"/>
        <end position="35"/>
    </location>
</feature>
<feature type="region of interest" description="Disordered" evidence="4">
    <location>
        <begin position="1"/>
        <end position="133"/>
    </location>
</feature>
<gene>
    <name evidence="6" type="ORF">Micbo1qcDRAFT_230567</name>
</gene>
<sequence length="766" mass="82077">MSAGAGPPFSYRPATTAAAPASAAAALGPGHARAPSYTGLSPADSGAAVCAATPDSARSVYPLIVTKREPGDEDYDSNNNDGDGNEGDNGAHDRDVGPSPRSHAGSFTTTTTTTTTGHGETGEPDRKKQKRNKPTLSCLECVERKTKCDRGRPHCLACIKRQTDCRYAHVANIIESTTRPAGNGRRMTKPPKKRASISQSSSGSLTATGRVVLPNIADRGVLSGTIVSSGSVALSTGLLSNVPFSLPSASKVFGVGSGYPFANYWTCAGGLPEVISVLPEKVQSDMLVAQYFECVDPVYPCVHRQTFYAKYEHFWSLPRAEQDQADASFVALLFVMLALGTQFVGSSATKSNPDDRRQMAEFYASAGNQALRMFSYMSTASIPSIQAMVLLCYFLINDNHASDGWAFAGLLMRQAYAMGLHRDPNIVTPNAGAFEKQQRRKLWQAVLLQDTFFVVLLSLPPNATHTDVHVDDFDDDESSIANSDPTDTAYIRGSWTLANLVQETICSPRCLDLPICATQRQKSKLVGEFRGVYRSFPDVFRSWNQESIASLAISNKRVVRQTLFLTSNYYHNLMLVHASESLPEVPVNAKATLEAAHEAITAFFTFWALLPEESRVWWVLNHRAFLEALCIGGILKEVRRAGGMGGMSAAAAAGGVDGEEDDEGRRGRIGSGGGGGEEGRRDGSVAAAVVNGGGGGGVGHMRKDSDVPGGAAGGGIGVEQLLNREPLYTRARADITRMMEIMELMGAGEQGSEVARTRVTVLRELL</sequence>
<evidence type="ECO:0000313" key="6">
    <source>
        <dbReference type="EMBL" id="KXJ95286.1"/>
    </source>
</evidence>
<dbReference type="Proteomes" id="UP000070501">
    <property type="component" value="Unassembled WGS sequence"/>
</dbReference>
<dbReference type="GO" id="GO:0008270">
    <property type="term" value="F:zinc ion binding"/>
    <property type="evidence" value="ECO:0007669"/>
    <property type="project" value="InterPro"/>
</dbReference>
<dbReference type="InterPro" id="IPR007219">
    <property type="entry name" value="XnlR_reg_dom"/>
</dbReference>
<dbReference type="GO" id="GO:0003677">
    <property type="term" value="F:DNA binding"/>
    <property type="evidence" value="ECO:0007669"/>
    <property type="project" value="InterPro"/>
</dbReference>
<name>A0A136JDS0_9PEZI</name>
<accession>A0A136JDS0</accession>
<dbReference type="InParanoid" id="A0A136JDS0"/>
<feature type="region of interest" description="Disordered" evidence="4">
    <location>
        <begin position="179"/>
        <end position="203"/>
    </location>
</feature>
<dbReference type="EMBL" id="KQ964246">
    <property type="protein sequence ID" value="KXJ95286.1"/>
    <property type="molecule type" value="Genomic_DNA"/>
</dbReference>